<evidence type="ECO:0000313" key="1">
    <source>
        <dbReference type="EMBL" id="MFG1370699.1"/>
    </source>
</evidence>
<accession>A0ABW6ZPP6</accession>
<protein>
    <submittedName>
        <fullName evidence="1">Uncharacterized protein</fullName>
    </submittedName>
</protein>
<organism evidence="1 2">
    <name type="scientific">Xanthobacter oligotrophicus</name>
    <dbReference type="NCBI Taxonomy" id="2607286"/>
    <lineage>
        <taxon>Bacteria</taxon>
        <taxon>Pseudomonadati</taxon>
        <taxon>Pseudomonadota</taxon>
        <taxon>Alphaproteobacteria</taxon>
        <taxon>Hyphomicrobiales</taxon>
        <taxon>Xanthobacteraceae</taxon>
        <taxon>Xanthobacter</taxon>
    </lineage>
</organism>
<name>A0ABW6ZPP6_9HYPH</name>
<proteinExistence type="predicted"/>
<comment type="caution">
    <text evidence="1">The sequence shown here is derived from an EMBL/GenBank/DDBJ whole genome shotgun (WGS) entry which is preliminary data.</text>
</comment>
<dbReference type="EMBL" id="JBAFVH010000001">
    <property type="protein sequence ID" value="MFG1370699.1"/>
    <property type="molecule type" value="Genomic_DNA"/>
</dbReference>
<sequence length="130" mass="13920">MATPFDDLTAQLNGAVNGLRGEAFTLLPLARPDVNAPAVADTTREKVSFTGTFDDEGARAGSGVQGFEVGSLRKGHPGHTSDRPTISVARTVFAVRPRDRDAVRREATGETFVIGEVIPHGSLFIFQLNR</sequence>
<dbReference type="RefSeq" id="WP_393990787.1">
    <property type="nucleotide sequence ID" value="NZ_JBAFVH010000001.1"/>
</dbReference>
<evidence type="ECO:0000313" key="2">
    <source>
        <dbReference type="Proteomes" id="UP001604002"/>
    </source>
</evidence>
<keyword evidence="2" id="KW-1185">Reference proteome</keyword>
<gene>
    <name evidence="1" type="ORF">V5F32_00820</name>
</gene>
<dbReference type="Proteomes" id="UP001604002">
    <property type="component" value="Unassembled WGS sequence"/>
</dbReference>
<reference evidence="1 2" key="1">
    <citation type="submission" date="2024-02" db="EMBL/GenBank/DDBJ databases">
        <title>Expansion and revision of Xanthobacter and proposal of Roseixanthobacter gen. nov.</title>
        <authorList>
            <person name="Soltysiak M.P.M."/>
            <person name="Jalihal A."/>
            <person name="Ory A."/>
            <person name="Chrisophersen C."/>
            <person name="Lee A.D."/>
            <person name="Boulton J."/>
            <person name="Springer M."/>
        </authorList>
    </citation>
    <scope>NUCLEOTIDE SEQUENCE [LARGE SCALE GENOMIC DNA]</scope>
    <source>
        <strain evidence="1 2">23A</strain>
    </source>
</reference>